<keyword evidence="1" id="KW-0444">Lipid biosynthesis</keyword>
<name>A0A1I2CHQ4_9BACT</name>
<dbReference type="Pfam" id="PF04336">
    <property type="entry name" value="ACP_PD"/>
    <property type="match status" value="1"/>
</dbReference>
<dbReference type="STRING" id="385682.SAMN05444380_11622"/>
<dbReference type="AlphaFoldDB" id="A0A1I2CHQ4"/>
<dbReference type="InterPro" id="IPR007431">
    <property type="entry name" value="ACP_PD"/>
</dbReference>
<dbReference type="OrthoDB" id="8442777at2"/>
<gene>
    <name evidence="4" type="ORF">SAMN05444380_11622</name>
</gene>
<dbReference type="InParanoid" id="A0A1I2CHQ4"/>
<evidence type="ECO:0000313" key="5">
    <source>
        <dbReference type="Proteomes" id="UP000181976"/>
    </source>
</evidence>
<evidence type="ECO:0000256" key="3">
    <source>
        <dbReference type="ARBA" id="ARBA00023098"/>
    </source>
</evidence>
<proteinExistence type="predicted"/>
<dbReference type="PANTHER" id="PTHR38764:SF1">
    <property type="entry name" value="ACYL CARRIER PROTEIN PHOSPHODIESTERASE"/>
    <property type="match status" value="1"/>
</dbReference>
<evidence type="ECO:0000313" key="4">
    <source>
        <dbReference type="EMBL" id="SFE67655.1"/>
    </source>
</evidence>
<accession>A0A1I2CHQ4</accession>
<dbReference type="EMBL" id="FONA01000016">
    <property type="protein sequence ID" value="SFE67655.1"/>
    <property type="molecule type" value="Genomic_DNA"/>
</dbReference>
<protein>
    <submittedName>
        <fullName evidence="4">Acyl carrier protein phosphodiesterase</fullName>
    </submittedName>
</protein>
<dbReference type="eggNOG" id="COG3124">
    <property type="taxonomic scope" value="Bacteria"/>
</dbReference>
<dbReference type="PANTHER" id="PTHR38764">
    <property type="entry name" value="ACYL CARRIER PROTEIN PHOSPHODIESTERASE"/>
    <property type="match status" value="1"/>
</dbReference>
<keyword evidence="3" id="KW-0443">Lipid metabolism</keyword>
<keyword evidence="2" id="KW-0378">Hydrolase</keyword>
<dbReference type="RefSeq" id="WP_010527617.1">
    <property type="nucleotide sequence ID" value="NZ_AFSL01000056.1"/>
</dbReference>
<evidence type="ECO:0000256" key="1">
    <source>
        <dbReference type="ARBA" id="ARBA00022516"/>
    </source>
</evidence>
<dbReference type="GO" id="GO:0006633">
    <property type="term" value="P:fatty acid biosynthetic process"/>
    <property type="evidence" value="ECO:0007669"/>
    <property type="project" value="InterPro"/>
</dbReference>
<reference evidence="4 5" key="1">
    <citation type="submission" date="2016-10" db="EMBL/GenBank/DDBJ databases">
        <authorList>
            <person name="de Groot N.N."/>
        </authorList>
    </citation>
    <scope>NUCLEOTIDE SEQUENCE [LARGE SCALE GENOMIC DNA]</scope>
    <source>
        <strain evidence="4 5">DSM 19012</strain>
    </source>
</reference>
<dbReference type="FunCoup" id="A0A1I2CHQ4">
    <property type="interactions" value="20"/>
</dbReference>
<sequence length="207" mass="24068">MNYLAHLYLSGDDSGLLVGNFIGDYVKGRQFTRYTGTIQQGILLHRHIDTFTDCHPEVLKSAALFKEGYHRYAGVVCDIVYDHFLAANWSNYSNIPLHDFVNRAHRILLRHYFSLPLKVKQFLPFLIKSRRLENYQYLEGVEKTLRIMSSHSSLPDKSDYALEQLQNHYTDLQQQFFKFMPSIEASVTQFLASHQRFTDFNHAALSG</sequence>
<keyword evidence="5" id="KW-1185">Reference proteome</keyword>
<dbReference type="GO" id="GO:0008770">
    <property type="term" value="F:[acyl-carrier-protein] phosphodiesterase activity"/>
    <property type="evidence" value="ECO:0007669"/>
    <property type="project" value="InterPro"/>
</dbReference>
<dbReference type="Proteomes" id="UP000181976">
    <property type="component" value="Unassembled WGS sequence"/>
</dbReference>
<dbReference type="PIRSF" id="PIRSF011489">
    <property type="entry name" value="DUF479"/>
    <property type="match status" value="1"/>
</dbReference>
<evidence type="ECO:0000256" key="2">
    <source>
        <dbReference type="ARBA" id="ARBA00022801"/>
    </source>
</evidence>
<organism evidence="4 5">
    <name type="scientific">Thermophagus xiamenensis</name>
    <dbReference type="NCBI Taxonomy" id="385682"/>
    <lineage>
        <taxon>Bacteria</taxon>
        <taxon>Pseudomonadati</taxon>
        <taxon>Bacteroidota</taxon>
        <taxon>Bacteroidia</taxon>
        <taxon>Marinilabiliales</taxon>
        <taxon>Marinilabiliaceae</taxon>
        <taxon>Thermophagus</taxon>
    </lineage>
</organism>